<protein>
    <submittedName>
        <fullName evidence="2">GNAT family N-acetyltransferase</fullName>
        <ecNumber evidence="2">2.3.1.-</ecNumber>
    </submittedName>
</protein>
<proteinExistence type="predicted"/>
<name>A0ABW0HYG1_9BACL</name>
<dbReference type="SUPFAM" id="SSF55729">
    <property type="entry name" value="Acyl-CoA N-acyltransferases (Nat)"/>
    <property type="match status" value="2"/>
</dbReference>
<dbReference type="EMBL" id="JBHSMI010000052">
    <property type="protein sequence ID" value="MFC5406044.1"/>
    <property type="molecule type" value="Genomic_DNA"/>
</dbReference>
<sequence>MLTKQQLTDIERLQEECERFDQIQLKLNGEMLRKRESDQLDYFYYENGALIAFLALYPFGSTVEVCGMVAPLERRKGHFQRLFRDAMAYVGQGGYNKILLNTPAGSVSGKAFLLEQGAQYAFSEYQMEWQIRPYEDVIGIRLRPAEPEDFEMRIRLNATAFGLSEEDSRAIESRLDIESDTSVYMIEEGGVTVGKIRVSCEEGQAWIYGFSILPDYQGRGIGRNVLRQVVRDQSGAGYSVHLEVETKNAQALGLYESVGFKVVHAQDYYRYSV</sequence>
<dbReference type="GO" id="GO:0016746">
    <property type="term" value="F:acyltransferase activity"/>
    <property type="evidence" value="ECO:0007669"/>
    <property type="project" value="UniProtKB-KW"/>
</dbReference>
<feature type="domain" description="N-acetyltransferase" evidence="1">
    <location>
        <begin position="1"/>
        <end position="144"/>
    </location>
</feature>
<keyword evidence="3" id="KW-1185">Reference proteome</keyword>
<gene>
    <name evidence="2" type="ORF">ACFPOF_25160</name>
</gene>
<dbReference type="Proteomes" id="UP001596113">
    <property type="component" value="Unassembled WGS sequence"/>
</dbReference>
<dbReference type="InterPro" id="IPR000182">
    <property type="entry name" value="GNAT_dom"/>
</dbReference>
<dbReference type="Gene3D" id="3.40.630.30">
    <property type="match status" value="1"/>
</dbReference>
<dbReference type="InterPro" id="IPR050276">
    <property type="entry name" value="MshD_Acetyltransferase"/>
</dbReference>
<evidence type="ECO:0000313" key="2">
    <source>
        <dbReference type="EMBL" id="MFC5406044.1"/>
    </source>
</evidence>
<organism evidence="2 3">
    <name type="scientific">Cohnella soli</name>
    <dbReference type="NCBI Taxonomy" id="425005"/>
    <lineage>
        <taxon>Bacteria</taxon>
        <taxon>Bacillati</taxon>
        <taxon>Bacillota</taxon>
        <taxon>Bacilli</taxon>
        <taxon>Bacillales</taxon>
        <taxon>Paenibacillaceae</taxon>
        <taxon>Cohnella</taxon>
    </lineage>
</organism>
<feature type="domain" description="N-acetyltransferase" evidence="1">
    <location>
        <begin position="140"/>
        <end position="273"/>
    </location>
</feature>
<reference evidence="3" key="1">
    <citation type="journal article" date="2019" name="Int. J. Syst. Evol. Microbiol.">
        <title>The Global Catalogue of Microorganisms (GCM) 10K type strain sequencing project: providing services to taxonomists for standard genome sequencing and annotation.</title>
        <authorList>
            <consortium name="The Broad Institute Genomics Platform"/>
            <consortium name="The Broad Institute Genome Sequencing Center for Infectious Disease"/>
            <person name="Wu L."/>
            <person name="Ma J."/>
        </authorList>
    </citation>
    <scope>NUCLEOTIDE SEQUENCE [LARGE SCALE GENOMIC DNA]</scope>
    <source>
        <strain evidence="3">CGMCC 1.18575</strain>
    </source>
</reference>
<dbReference type="RefSeq" id="WP_378137878.1">
    <property type="nucleotide sequence ID" value="NZ_JBHSMI010000052.1"/>
</dbReference>
<dbReference type="PANTHER" id="PTHR43617">
    <property type="entry name" value="L-AMINO ACID N-ACETYLTRANSFERASE"/>
    <property type="match status" value="1"/>
</dbReference>
<accession>A0ABW0HYG1</accession>
<dbReference type="PANTHER" id="PTHR43617:SF20">
    <property type="entry name" value="N-ALPHA-ACETYLTRANSFERASE RIMI"/>
    <property type="match status" value="1"/>
</dbReference>
<evidence type="ECO:0000259" key="1">
    <source>
        <dbReference type="PROSITE" id="PS51186"/>
    </source>
</evidence>
<dbReference type="EC" id="2.3.1.-" evidence="2"/>
<dbReference type="PROSITE" id="PS51186">
    <property type="entry name" value="GNAT"/>
    <property type="match status" value="2"/>
</dbReference>
<dbReference type="Pfam" id="PF00583">
    <property type="entry name" value="Acetyltransf_1"/>
    <property type="match status" value="1"/>
</dbReference>
<keyword evidence="2" id="KW-0808">Transferase</keyword>
<comment type="caution">
    <text evidence="2">The sequence shown here is derived from an EMBL/GenBank/DDBJ whole genome shotgun (WGS) entry which is preliminary data.</text>
</comment>
<dbReference type="CDD" id="cd04301">
    <property type="entry name" value="NAT_SF"/>
    <property type="match status" value="2"/>
</dbReference>
<keyword evidence="2" id="KW-0012">Acyltransferase</keyword>
<dbReference type="InterPro" id="IPR016181">
    <property type="entry name" value="Acyl_CoA_acyltransferase"/>
</dbReference>
<evidence type="ECO:0000313" key="3">
    <source>
        <dbReference type="Proteomes" id="UP001596113"/>
    </source>
</evidence>